<dbReference type="GO" id="GO:0006260">
    <property type="term" value="P:DNA replication"/>
    <property type="evidence" value="ECO:0007669"/>
    <property type="project" value="UniProtKB-KW"/>
</dbReference>
<keyword evidence="4" id="KW-0227">DNA damage</keyword>
<dbReference type="Gene3D" id="3.30.470.30">
    <property type="entry name" value="DNA ligase/mRNA capping enzyme"/>
    <property type="match status" value="1"/>
</dbReference>
<feature type="domain" description="ATP-dependent DNA ligase family profile" evidence="7">
    <location>
        <begin position="117"/>
        <end position="228"/>
    </location>
</feature>
<evidence type="ECO:0000256" key="5">
    <source>
        <dbReference type="ARBA" id="ARBA00023204"/>
    </source>
</evidence>
<dbReference type="CDD" id="cd07896">
    <property type="entry name" value="Adenylation_kDNA_ligase_like"/>
    <property type="match status" value="1"/>
</dbReference>
<dbReference type="PANTHER" id="PTHR47810">
    <property type="entry name" value="DNA LIGASE"/>
    <property type="match status" value="1"/>
</dbReference>
<dbReference type="InterPro" id="IPR029319">
    <property type="entry name" value="DNA_ligase_OB"/>
</dbReference>
<dbReference type="RefSeq" id="WP_199467919.1">
    <property type="nucleotide sequence ID" value="NZ_JAEMNX010000008.1"/>
</dbReference>
<dbReference type="Pfam" id="PF01068">
    <property type="entry name" value="DNA_ligase_A_M"/>
    <property type="match status" value="1"/>
</dbReference>
<dbReference type="GO" id="GO:0006310">
    <property type="term" value="P:DNA recombination"/>
    <property type="evidence" value="ECO:0007669"/>
    <property type="project" value="InterPro"/>
</dbReference>
<dbReference type="SUPFAM" id="SSF56091">
    <property type="entry name" value="DNA ligase/mRNA capping enzyme, catalytic domain"/>
    <property type="match status" value="1"/>
</dbReference>
<keyword evidence="2 8" id="KW-0436">Ligase</keyword>
<evidence type="ECO:0000256" key="6">
    <source>
        <dbReference type="ARBA" id="ARBA00034003"/>
    </source>
</evidence>
<evidence type="ECO:0000256" key="1">
    <source>
        <dbReference type="ARBA" id="ARBA00001968"/>
    </source>
</evidence>
<dbReference type="NCBIfam" id="NF006592">
    <property type="entry name" value="PRK09125.1"/>
    <property type="match status" value="1"/>
</dbReference>
<evidence type="ECO:0000256" key="3">
    <source>
        <dbReference type="ARBA" id="ARBA00022705"/>
    </source>
</evidence>
<keyword evidence="9" id="KW-1185">Reference proteome</keyword>
<dbReference type="Proteomes" id="UP000628710">
    <property type="component" value="Unassembled WGS sequence"/>
</dbReference>
<comment type="caution">
    <text evidence="8">The sequence shown here is derived from an EMBL/GenBank/DDBJ whole genome shotgun (WGS) entry which is preliminary data.</text>
</comment>
<dbReference type="Gene3D" id="2.40.50.140">
    <property type="entry name" value="Nucleic acid-binding proteins"/>
    <property type="match status" value="1"/>
</dbReference>
<reference evidence="8" key="1">
    <citation type="submission" date="2020-12" db="EMBL/GenBank/DDBJ databases">
        <title>Marinomonas arctica sp. nov., a psychrotolerant bacterium isolated from the Arctic.</title>
        <authorList>
            <person name="Zhang Y."/>
        </authorList>
    </citation>
    <scope>NUCLEOTIDE SEQUENCE</scope>
    <source>
        <strain evidence="8">C1424</strain>
    </source>
</reference>
<evidence type="ECO:0000256" key="2">
    <source>
        <dbReference type="ARBA" id="ARBA00022598"/>
    </source>
</evidence>
<gene>
    <name evidence="8" type="ORF">I8J31_08745</name>
</gene>
<organism evidence="8 9">
    <name type="scientific">Marinomonas transparens</name>
    <dbReference type="NCBI Taxonomy" id="2795388"/>
    <lineage>
        <taxon>Bacteria</taxon>
        <taxon>Pseudomonadati</taxon>
        <taxon>Pseudomonadota</taxon>
        <taxon>Gammaproteobacteria</taxon>
        <taxon>Oceanospirillales</taxon>
        <taxon>Oceanospirillaceae</taxon>
        <taxon>Marinomonas</taxon>
    </lineage>
</organism>
<evidence type="ECO:0000259" key="7">
    <source>
        <dbReference type="PROSITE" id="PS50160"/>
    </source>
</evidence>
<sequence length="279" mass="32122">MSFIKQCILYLLFFPVGLLAQPEVQLAKRFSDSVQASEYFISEKYDGVRAIWTGRELLTRKGNPIHAPRWFIEHLPQVSLDGELWSKRKDFQFVLSTVTKDTPVDAEWRKITYMVFDAPDQEKKETFQQRVANYTRAIHRMNLPHVKPVAQLSVTSNEELKQLLDKYVAEGAEGLMLHRKLARFESGRTDNLLKLKPYMDDEAIVVEVLPGQGKYEGKMGSLLVEMPSGIRFKIGSGFSDEERAHPPIIGDRVTYRYHGLTKNGIPRFASFIRIRNTEN</sequence>
<evidence type="ECO:0000256" key="4">
    <source>
        <dbReference type="ARBA" id="ARBA00022763"/>
    </source>
</evidence>
<dbReference type="InterPro" id="IPR050326">
    <property type="entry name" value="NAD_dep_DNA_ligaseB"/>
</dbReference>
<keyword evidence="5" id="KW-0234">DNA repair</keyword>
<dbReference type="PROSITE" id="PS50160">
    <property type="entry name" value="DNA_LIGASE_A3"/>
    <property type="match status" value="1"/>
</dbReference>
<dbReference type="GO" id="GO:0003910">
    <property type="term" value="F:DNA ligase (ATP) activity"/>
    <property type="evidence" value="ECO:0007669"/>
    <property type="project" value="UniProtKB-EC"/>
</dbReference>
<dbReference type="InterPro" id="IPR012340">
    <property type="entry name" value="NA-bd_OB-fold"/>
</dbReference>
<comment type="cofactor">
    <cofactor evidence="1">
        <name>a divalent metal cation</name>
        <dbReference type="ChEBI" id="CHEBI:60240"/>
    </cofactor>
</comment>
<dbReference type="Gene3D" id="3.30.1490.70">
    <property type="match status" value="1"/>
</dbReference>
<dbReference type="PANTHER" id="PTHR47810:SF1">
    <property type="entry name" value="DNA LIGASE B"/>
    <property type="match status" value="1"/>
</dbReference>
<proteinExistence type="predicted"/>
<dbReference type="AlphaFoldDB" id="A0A934JSZ8"/>
<accession>A0A934JSZ8</accession>
<evidence type="ECO:0000313" key="9">
    <source>
        <dbReference type="Proteomes" id="UP000628710"/>
    </source>
</evidence>
<name>A0A934JSZ8_9GAMM</name>
<comment type="catalytic activity">
    <reaction evidence="6">
        <text>ATP + (deoxyribonucleotide)n-3'-hydroxyl + 5'-phospho-(deoxyribonucleotide)m = (deoxyribonucleotide)n+m + AMP + diphosphate.</text>
        <dbReference type="EC" id="6.5.1.1"/>
    </reaction>
</comment>
<dbReference type="GO" id="GO:0005524">
    <property type="term" value="F:ATP binding"/>
    <property type="evidence" value="ECO:0007669"/>
    <property type="project" value="InterPro"/>
</dbReference>
<protein>
    <submittedName>
        <fullName evidence="8">DNA ligase</fullName>
    </submittedName>
</protein>
<dbReference type="CDD" id="cd08041">
    <property type="entry name" value="OBF_kDNA_ligase_like"/>
    <property type="match status" value="1"/>
</dbReference>
<dbReference type="InterPro" id="IPR012310">
    <property type="entry name" value="DNA_ligase_ATP-dep_cent"/>
</dbReference>
<evidence type="ECO:0000313" key="8">
    <source>
        <dbReference type="EMBL" id="MBJ7537756.1"/>
    </source>
</evidence>
<dbReference type="GO" id="GO:0006281">
    <property type="term" value="P:DNA repair"/>
    <property type="evidence" value="ECO:0007669"/>
    <property type="project" value="UniProtKB-KW"/>
</dbReference>
<keyword evidence="3" id="KW-0235">DNA replication</keyword>
<dbReference type="SUPFAM" id="SSF50249">
    <property type="entry name" value="Nucleic acid-binding proteins"/>
    <property type="match status" value="1"/>
</dbReference>
<dbReference type="EMBL" id="JAEMNX010000008">
    <property type="protein sequence ID" value="MBJ7537756.1"/>
    <property type="molecule type" value="Genomic_DNA"/>
</dbReference>
<dbReference type="Pfam" id="PF14743">
    <property type="entry name" value="DNA_ligase_OB_2"/>
    <property type="match status" value="1"/>
</dbReference>